<dbReference type="InterPro" id="IPR017689">
    <property type="entry name" value="BamD"/>
</dbReference>
<dbReference type="InterPro" id="IPR039565">
    <property type="entry name" value="BamD-like"/>
</dbReference>
<dbReference type="Proteomes" id="UP000029226">
    <property type="component" value="Unassembled WGS sequence"/>
</dbReference>
<keyword evidence="5" id="KW-0449">Lipoprotein</keyword>
<dbReference type="EMBL" id="BBMM01000005">
    <property type="protein sequence ID" value="GAL00392.1"/>
    <property type="molecule type" value="Genomic_DNA"/>
</dbReference>
<evidence type="ECO:0000256" key="3">
    <source>
        <dbReference type="ARBA" id="ARBA00023237"/>
    </source>
</evidence>
<dbReference type="AlphaFoldDB" id="A0A090QY85"/>
<keyword evidence="1" id="KW-0732">Signal</keyword>
<dbReference type="Gene3D" id="1.25.40.10">
    <property type="entry name" value="Tetratricopeptide repeat domain"/>
    <property type="match status" value="1"/>
</dbReference>
<dbReference type="PROSITE" id="PS51257">
    <property type="entry name" value="PROKAR_LIPOPROTEIN"/>
    <property type="match status" value="1"/>
</dbReference>
<evidence type="ECO:0000313" key="5">
    <source>
        <dbReference type="EMBL" id="GAL00392.1"/>
    </source>
</evidence>
<evidence type="ECO:0000256" key="2">
    <source>
        <dbReference type="ARBA" id="ARBA00023136"/>
    </source>
</evidence>
<protein>
    <submittedName>
        <fullName evidence="5">Putative lipoprotein protein</fullName>
    </submittedName>
</protein>
<dbReference type="SUPFAM" id="SSF48452">
    <property type="entry name" value="TPR-like"/>
    <property type="match status" value="1"/>
</dbReference>
<keyword evidence="3" id="KW-0998">Cell outer membrane</keyword>
<evidence type="ECO:0000259" key="4">
    <source>
        <dbReference type="Pfam" id="PF13525"/>
    </source>
</evidence>
<proteinExistence type="predicted"/>
<organism evidence="5 6">
    <name type="scientific">Nonlabens ulvanivorans</name>
    <name type="common">Persicivirga ulvanivorans</name>
    <dbReference type="NCBI Taxonomy" id="906888"/>
    <lineage>
        <taxon>Bacteria</taxon>
        <taxon>Pseudomonadati</taxon>
        <taxon>Bacteroidota</taxon>
        <taxon>Flavobacteriia</taxon>
        <taxon>Flavobacteriales</taxon>
        <taxon>Flavobacteriaceae</taxon>
        <taxon>Nonlabens</taxon>
    </lineage>
</organism>
<keyword evidence="2" id="KW-0472">Membrane</keyword>
<dbReference type="Pfam" id="PF13525">
    <property type="entry name" value="YfiO"/>
    <property type="match status" value="1"/>
</dbReference>
<dbReference type="NCBIfam" id="TIGR03302">
    <property type="entry name" value="OM_YfiO"/>
    <property type="match status" value="1"/>
</dbReference>
<accession>A0A090QY85</accession>
<feature type="domain" description="Outer membrane lipoprotein BamD-like" evidence="4">
    <location>
        <begin position="53"/>
        <end position="228"/>
    </location>
</feature>
<sequence>MYKNCTFANHLKLSMKNYIVLLLLAIMAVSCGPYQTALKSTDNEVKLAMIDTLLKREKYSKAVNLFDQIIPQYRGTDKAEALSIKYAKALYETRDYPNSAYQYERFVQSHPASDNREYAAFMGAKSHYHMSAVYSKSQVNTDRALAKLQDYINLYPDGEYAEQANGLVSELRFKLDRKAYEIAKNYHHRNRYIPAIKSFENFIVQHPGSEFMDDAQFYLIDSQYLYALKSRNELVPERLELATKYYNTFVSRFPTSEYREDADEIMENINDYKIKNNI</sequence>
<comment type="caution">
    <text evidence="5">The sequence shown here is derived from an EMBL/GenBank/DDBJ whole genome shotgun (WGS) entry which is preliminary data.</text>
</comment>
<reference evidence="5 6" key="1">
    <citation type="journal article" date="2014" name="Genome Announc.">
        <title>Draft Genome Sequences of Marine Flavobacterium Nonlabens Strains NR17, NR24, NR27, NR32, NR33, and Ara13.</title>
        <authorList>
            <person name="Nakanishi M."/>
            <person name="Meirelles P."/>
            <person name="Suzuki R."/>
            <person name="Takatani N."/>
            <person name="Mino S."/>
            <person name="Suda W."/>
            <person name="Oshima K."/>
            <person name="Hattori M."/>
            <person name="Ohkuma M."/>
            <person name="Hosokawa M."/>
            <person name="Miyashita K."/>
            <person name="Thompson F.L."/>
            <person name="Niwa A."/>
            <person name="Sawabe T."/>
            <person name="Sawabe T."/>
        </authorList>
    </citation>
    <scope>NUCLEOTIDE SEQUENCE [LARGE SCALE GENOMIC DNA]</scope>
    <source>
        <strain evidence="6">JCM19314</strain>
    </source>
</reference>
<evidence type="ECO:0000256" key="1">
    <source>
        <dbReference type="ARBA" id="ARBA00022729"/>
    </source>
</evidence>
<gene>
    <name evidence="5" type="ORF">JCM19314_2000</name>
</gene>
<name>A0A090QY85_NONUL</name>
<evidence type="ECO:0000313" key="6">
    <source>
        <dbReference type="Proteomes" id="UP000029226"/>
    </source>
</evidence>
<dbReference type="InterPro" id="IPR011990">
    <property type="entry name" value="TPR-like_helical_dom_sf"/>
</dbReference>